<protein>
    <submittedName>
        <fullName evidence="2">Uncharacterized protein</fullName>
    </submittedName>
</protein>
<dbReference type="EMBL" id="JAAIKC010000010">
    <property type="protein sequence ID" value="NEW08658.1"/>
    <property type="molecule type" value="Genomic_DNA"/>
</dbReference>
<evidence type="ECO:0000313" key="2">
    <source>
        <dbReference type="EMBL" id="NEW08658.1"/>
    </source>
</evidence>
<comment type="caution">
    <text evidence="2">The sequence shown here is derived from an EMBL/GenBank/DDBJ whole genome shotgun (WGS) entry which is preliminary data.</text>
</comment>
<dbReference type="RefSeq" id="WP_163951732.1">
    <property type="nucleotide sequence ID" value="NZ_JAAIKC010000010.1"/>
</dbReference>
<gene>
    <name evidence="2" type="ORF">GK047_21925</name>
</gene>
<organism evidence="2">
    <name type="scientific">Paenibacillus sp. SYP-B3998</name>
    <dbReference type="NCBI Taxonomy" id="2678564"/>
    <lineage>
        <taxon>Bacteria</taxon>
        <taxon>Bacillati</taxon>
        <taxon>Bacillota</taxon>
        <taxon>Bacilli</taxon>
        <taxon>Bacillales</taxon>
        <taxon>Paenibacillaceae</taxon>
        <taxon>Paenibacillus</taxon>
    </lineage>
</organism>
<name>A0A6G4A2Z3_9BACL</name>
<dbReference type="AlphaFoldDB" id="A0A6G4A2Z3"/>
<feature type="transmembrane region" description="Helical" evidence="1">
    <location>
        <begin position="72"/>
        <end position="91"/>
    </location>
</feature>
<keyword evidence="1" id="KW-0472">Membrane</keyword>
<keyword evidence="1" id="KW-0812">Transmembrane</keyword>
<keyword evidence="1" id="KW-1133">Transmembrane helix</keyword>
<evidence type="ECO:0000256" key="1">
    <source>
        <dbReference type="SAM" id="Phobius"/>
    </source>
</evidence>
<accession>A0A6G4A2Z3</accession>
<sequence>MYSESSKKKGQREITYQVGWKKGKIALNEGGAAEILVKSHALEESTSVKGQAFLRFLWQAVPTLPNGLLLPLLYGLPLVCFMLTLVLVYSLRF</sequence>
<proteinExistence type="predicted"/>
<reference evidence="2" key="1">
    <citation type="submission" date="2020-02" db="EMBL/GenBank/DDBJ databases">
        <authorList>
            <person name="Shen X.-R."/>
            <person name="Zhang Y.-X."/>
        </authorList>
    </citation>
    <scope>NUCLEOTIDE SEQUENCE</scope>
    <source>
        <strain evidence="2">SYP-B3998</strain>
    </source>
</reference>